<reference evidence="1" key="1">
    <citation type="submission" date="2021-06" db="EMBL/GenBank/DDBJ databases">
        <authorList>
            <person name="Kallberg Y."/>
            <person name="Tangrot J."/>
            <person name="Rosling A."/>
        </authorList>
    </citation>
    <scope>NUCLEOTIDE SEQUENCE</scope>
    <source>
        <strain evidence="1">MA461A</strain>
    </source>
</reference>
<organism evidence="1 2">
    <name type="scientific">Racocetra persica</name>
    <dbReference type="NCBI Taxonomy" id="160502"/>
    <lineage>
        <taxon>Eukaryota</taxon>
        <taxon>Fungi</taxon>
        <taxon>Fungi incertae sedis</taxon>
        <taxon>Mucoromycota</taxon>
        <taxon>Glomeromycotina</taxon>
        <taxon>Glomeromycetes</taxon>
        <taxon>Diversisporales</taxon>
        <taxon>Gigasporaceae</taxon>
        <taxon>Racocetra</taxon>
    </lineage>
</organism>
<name>A0ACA9LHH3_9GLOM</name>
<dbReference type="Proteomes" id="UP000789920">
    <property type="component" value="Unassembled WGS sequence"/>
</dbReference>
<comment type="caution">
    <text evidence="1">The sequence shown here is derived from an EMBL/GenBank/DDBJ whole genome shotgun (WGS) entry which is preliminary data.</text>
</comment>
<accession>A0ACA9LHH3</accession>
<protein>
    <submittedName>
        <fullName evidence="1">12630_t:CDS:1</fullName>
    </submittedName>
</protein>
<proteinExistence type="predicted"/>
<keyword evidence="2" id="KW-1185">Reference proteome</keyword>
<dbReference type="EMBL" id="CAJVQC010003443">
    <property type="protein sequence ID" value="CAG8526991.1"/>
    <property type="molecule type" value="Genomic_DNA"/>
</dbReference>
<evidence type="ECO:0000313" key="2">
    <source>
        <dbReference type="Proteomes" id="UP000789920"/>
    </source>
</evidence>
<sequence length="194" mass="22360">MASTDLLKQNYLKELNFKEIIEIITLNHLSERLFVIRANIKQFLNKWGRKRRKNTSELRVATIGGILLLVDKYVPDKPLALIGGIIAFDDAEEFLDDFHELLGISKRIEISKFGKTNKTFGDLQNQLKKFLQDYDQDNNGSVDVEELIAKRKLLSEDLSKEKDASQLGRIVIILQKLEEELINYYQSSSEEGNK</sequence>
<gene>
    <name evidence="1" type="ORF">RPERSI_LOCUS2965</name>
</gene>
<evidence type="ECO:0000313" key="1">
    <source>
        <dbReference type="EMBL" id="CAG8526991.1"/>
    </source>
</evidence>